<dbReference type="EMBL" id="JAMXLR010000095">
    <property type="protein sequence ID" value="MCO6048084.1"/>
    <property type="molecule type" value="Genomic_DNA"/>
</dbReference>
<accession>A0A9X2FFW0</accession>
<feature type="signal peptide" evidence="1">
    <location>
        <begin position="1"/>
        <end position="20"/>
    </location>
</feature>
<dbReference type="InterPro" id="IPR023296">
    <property type="entry name" value="Glyco_hydro_beta-prop_sf"/>
</dbReference>
<proteinExistence type="predicted"/>
<dbReference type="Gene3D" id="2.115.10.20">
    <property type="entry name" value="Glycosyl hydrolase domain, family 43"/>
    <property type="match status" value="1"/>
</dbReference>
<keyword evidence="2" id="KW-0378">Hydrolase</keyword>
<evidence type="ECO:0000256" key="1">
    <source>
        <dbReference type="SAM" id="SignalP"/>
    </source>
</evidence>
<protein>
    <submittedName>
        <fullName evidence="2">Glycoside hydrolase family 43 protein</fullName>
    </submittedName>
</protein>
<organism evidence="2 3">
    <name type="scientific">Aeoliella straminimaris</name>
    <dbReference type="NCBI Taxonomy" id="2954799"/>
    <lineage>
        <taxon>Bacteria</taxon>
        <taxon>Pseudomonadati</taxon>
        <taxon>Planctomycetota</taxon>
        <taxon>Planctomycetia</taxon>
        <taxon>Pirellulales</taxon>
        <taxon>Lacipirellulaceae</taxon>
        <taxon>Aeoliella</taxon>
    </lineage>
</organism>
<gene>
    <name evidence="2" type="ORF">NG895_29635</name>
</gene>
<evidence type="ECO:0000313" key="3">
    <source>
        <dbReference type="Proteomes" id="UP001155241"/>
    </source>
</evidence>
<dbReference type="AlphaFoldDB" id="A0A9X2FFW0"/>
<keyword evidence="3" id="KW-1185">Reference proteome</keyword>
<dbReference type="InterPro" id="IPR050727">
    <property type="entry name" value="GH43_arabinanases"/>
</dbReference>
<evidence type="ECO:0000313" key="2">
    <source>
        <dbReference type="EMBL" id="MCO6048084.1"/>
    </source>
</evidence>
<dbReference type="CDD" id="cd08983">
    <property type="entry name" value="GH43_Bt3655-like"/>
    <property type="match status" value="1"/>
</dbReference>
<reference evidence="2" key="1">
    <citation type="submission" date="2022-06" db="EMBL/GenBank/DDBJ databases">
        <title>Aeoliella straminimaris, a novel planctomycete from sediments.</title>
        <authorList>
            <person name="Vitorino I.R."/>
            <person name="Lage O.M."/>
        </authorList>
    </citation>
    <scope>NUCLEOTIDE SEQUENCE</scope>
    <source>
        <strain evidence="2">ICT_H6.2</strain>
    </source>
</reference>
<comment type="caution">
    <text evidence="2">The sequence shown here is derived from an EMBL/GenBank/DDBJ whole genome shotgun (WGS) entry which is preliminary data.</text>
</comment>
<dbReference type="SUPFAM" id="SSF75005">
    <property type="entry name" value="Arabinanase/levansucrase/invertase"/>
    <property type="match status" value="2"/>
</dbReference>
<dbReference type="PANTHER" id="PTHR43301:SF3">
    <property type="entry name" value="ARABINAN ENDO-1,5-ALPHA-L-ARABINOSIDASE A-RELATED"/>
    <property type="match status" value="1"/>
</dbReference>
<dbReference type="PANTHER" id="PTHR43301">
    <property type="entry name" value="ARABINAN ENDO-1,5-ALPHA-L-ARABINOSIDASE"/>
    <property type="match status" value="1"/>
</dbReference>
<sequence>MSMYASNLMRLGLLLGAACAASTQAEEFGGFLFATFRGESTPMTEQVYFMVSQDGRSWKALNDGRPVLVSTVGERGVRDPYILRSADGSRFFLLATDLSIHLNHDWNRAQTAASQSIVVWESEDLVNWSEPRLVKVAPDNAGCTWAPEAIYDQQQQEYIVFWASKTADDDFAKQRIWAARTKDFKTFGEPYVYIEKPTTVIDTTIVNEEGVYYRFTKDEKHKAITMERSGDGQVWNEVDGFSLAKLTGYEGPTCFMIERPQDGKSAKWCLLLDWYSRGRGYQAYETDDLSQGKFVKAPPMDFPFEPVRHGTVIPITRDEMARLVDKWGPLE</sequence>
<dbReference type="Proteomes" id="UP001155241">
    <property type="component" value="Unassembled WGS sequence"/>
</dbReference>
<feature type="chain" id="PRO_5040771736" evidence="1">
    <location>
        <begin position="21"/>
        <end position="331"/>
    </location>
</feature>
<name>A0A9X2FFW0_9BACT</name>
<dbReference type="GO" id="GO:0016787">
    <property type="term" value="F:hydrolase activity"/>
    <property type="evidence" value="ECO:0007669"/>
    <property type="project" value="UniProtKB-KW"/>
</dbReference>
<keyword evidence="1" id="KW-0732">Signal</keyword>